<proteinExistence type="predicted"/>
<dbReference type="InterPro" id="IPR050855">
    <property type="entry name" value="NDM-1-like"/>
</dbReference>
<dbReference type="InterPro" id="IPR001279">
    <property type="entry name" value="Metallo-B-lactamas"/>
</dbReference>
<dbReference type="STRING" id="1121331.SAMN02745248_00753"/>
<gene>
    <name evidence="2" type="ORF">SAMN02745248_00753</name>
</gene>
<dbReference type="Proteomes" id="UP000183952">
    <property type="component" value="Unassembled WGS sequence"/>
</dbReference>
<dbReference type="AlphaFoldDB" id="A0A1M6LH04"/>
<dbReference type="PANTHER" id="PTHR42951">
    <property type="entry name" value="METALLO-BETA-LACTAMASE DOMAIN-CONTAINING"/>
    <property type="match status" value="1"/>
</dbReference>
<dbReference type="Gene3D" id="3.60.15.10">
    <property type="entry name" value="Ribonuclease Z/Hydroxyacylglutathione hydrolase-like"/>
    <property type="match status" value="1"/>
</dbReference>
<evidence type="ECO:0000259" key="1">
    <source>
        <dbReference type="SMART" id="SM00849"/>
    </source>
</evidence>
<dbReference type="InterPro" id="IPR036866">
    <property type="entry name" value="RibonucZ/Hydroxyglut_hydro"/>
</dbReference>
<dbReference type="PANTHER" id="PTHR42951:SF14">
    <property type="entry name" value="METALLO-BETA-LACTAMASE SUPERFAMILY PROTEIN"/>
    <property type="match status" value="1"/>
</dbReference>
<reference evidence="2 3" key="1">
    <citation type="submission" date="2016-11" db="EMBL/GenBank/DDBJ databases">
        <authorList>
            <person name="Jaros S."/>
            <person name="Januszkiewicz K."/>
            <person name="Wedrychowicz H."/>
        </authorList>
    </citation>
    <scope>NUCLEOTIDE SEQUENCE [LARGE SCALE GENOMIC DNA]</scope>
    <source>
        <strain evidence="2 3">DSM 3090</strain>
    </source>
</reference>
<name>A0A1M6LH04_9CLOT</name>
<dbReference type="Pfam" id="PF00753">
    <property type="entry name" value="Lactamase_B"/>
    <property type="match status" value="1"/>
</dbReference>
<dbReference type="RefSeq" id="WP_072902499.1">
    <property type="nucleotide sequence ID" value="NZ_FRAD01000005.1"/>
</dbReference>
<dbReference type="OrthoDB" id="11380at2"/>
<keyword evidence="3" id="KW-1185">Reference proteome</keyword>
<organism evidence="2 3">
    <name type="scientific">Hathewaya proteolytica DSM 3090</name>
    <dbReference type="NCBI Taxonomy" id="1121331"/>
    <lineage>
        <taxon>Bacteria</taxon>
        <taxon>Bacillati</taxon>
        <taxon>Bacillota</taxon>
        <taxon>Clostridia</taxon>
        <taxon>Eubacteriales</taxon>
        <taxon>Clostridiaceae</taxon>
        <taxon>Hathewaya</taxon>
    </lineage>
</organism>
<evidence type="ECO:0000313" key="3">
    <source>
        <dbReference type="Proteomes" id="UP000183952"/>
    </source>
</evidence>
<accession>A0A1M6LH04</accession>
<dbReference type="CDD" id="cd07743">
    <property type="entry name" value="metallo-hydrolase-like_MBL-fold"/>
    <property type="match status" value="1"/>
</dbReference>
<dbReference type="SMART" id="SM00849">
    <property type="entry name" value="Lactamase_B"/>
    <property type="match status" value="1"/>
</dbReference>
<dbReference type="EMBL" id="FRAD01000005">
    <property type="protein sequence ID" value="SHJ70395.1"/>
    <property type="molecule type" value="Genomic_DNA"/>
</dbReference>
<evidence type="ECO:0000313" key="2">
    <source>
        <dbReference type="EMBL" id="SHJ70395.1"/>
    </source>
</evidence>
<sequence>MEFAKIHGNTYYINSPTNVGVYAFKGKQSIVVDTGINNTFARKADNILKENGLKPKYIFNTHHHSDHTGGNKYFRETYTGIQTYASVQCKTLIQQGFLDGAMLFGGNPIKILSSKENTTTIDNTVEEGMIKIEDEKFSIHNLPGHAVGSIGISTPDKVCFVGDAIFSMEILKKYSFPFLYDIEETLNTLEYMKTIEDDFFLPSHCNKVLDRQEFLSLIEFNNNNIRRYKEQILDILSTPVTKEDILQNLCIFNELELSPKQYYLNMFTVSAFLCYFENNNILKYSVEDGKMYFYTE</sequence>
<dbReference type="SUPFAM" id="SSF56281">
    <property type="entry name" value="Metallo-hydrolase/oxidoreductase"/>
    <property type="match status" value="1"/>
</dbReference>
<protein>
    <submittedName>
        <fullName evidence="2">Glyoxylase, beta-lactamase superfamily II</fullName>
    </submittedName>
</protein>
<feature type="domain" description="Metallo-beta-lactamase" evidence="1">
    <location>
        <begin position="16"/>
        <end position="204"/>
    </location>
</feature>